<dbReference type="CDD" id="cd06325">
    <property type="entry name" value="PBP1_ABC_unchar_transporter"/>
    <property type="match status" value="1"/>
</dbReference>
<dbReference type="Proteomes" id="UP001139054">
    <property type="component" value="Unassembled WGS sequence"/>
</dbReference>
<dbReference type="EMBL" id="JAKLTY010000044">
    <property type="protein sequence ID" value="MCG2632575.1"/>
    <property type="molecule type" value="Genomic_DNA"/>
</dbReference>
<evidence type="ECO:0000313" key="2">
    <source>
        <dbReference type="Proteomes" id="UP001139054"/>
    </source>
</evidence>
<sequence>MKRRTFIASAAASAIIARRQVRAASKVFRIGWLTAQREASLTPFLTAFREGLAELGYRDGDNLKIEYRYGDDAPSRVGPLAAELTRLPVDLLVVQGAAVPIVFGLKLSTPSVYAFSGDPVVAGLADSLSHPRGSMTGLTFMAAELNSKRLEMLRDILPELKRVAIVANPEHPGSQIERAYSEESAKKLGLALEFYGTGTESQLAGALATMDKDPPQAISLFSDGFAIQYRQWIIDFGLERRAPLISGWQVFAKSGAICTYGPKLSESYRRLAYYVDRVLKGTPTTQLPIERPTKFETVVNVRSAKRLGLTVPDSMLASADELIE</sequence>
<dbReference type="AlphaFoldDB" id="A0A9X1RLS8"/>
<accession>A0A9X1RLS8</accession>
<protein>
    <submittedName>
        <fullName evidence="1">ABC transporter substrate-binding protein</fullName>
    </submittedName>
</protein>
<dbReference type="InterPro" id="IPR007487">
    <property type="entry name" value="ABC_transpt-TYRBP-like"/>
</dbReference>
<dbReference type="Gene3D" id="3.40.50.2300">
    <property type="match status" value="2"/>
</dbReference>
<dbReference type="PANTHER" id="PTHR35271:SF1">
    <property type="entry name" value="ABC TRANSPORTER, SUBSTRATE-BINDING LIPOPROTEIN"/>
    <property type="match status" value="1"/>
</dbReference>
<dbReference type="RefSeq" id="WP_237891991.1">
    <property type="nucleotide sequence ID" value="NZ_JAKLTY010000044.1"/>
</dbReference>
<reference evidence="1" key="1">
    <citation type="submission" date="2022-01" db="EMBL/GenBank/DDBJ databases">
        <title>Genome sequnece data of strain Bradyrhizobium sp. nov.</title>
        <authorList>
            <person name="Zhang J."/>
        </authorList>
    </citation>
    <scope>NUCLEOTIDE SEQUENCE</scope>
    <source>
        <strain evidence="1">WYCCWR 13023</strain>
    </source>
</reference>
<dbReference type="PANTHER" id="PTHR35271">
    <property type="entry name" value="ABC TRANSPORTER, SUBSTRATE-BINDING LIPOPROTEIN-RELATED"/>
    <property type="match status" value="1"/>
</dbReference>
<evidence type="ECO:0000313" key="1">
    <source>
        <dbReference type="EMBL" id="MCG2632575.1"/>
    </source>
</evidence>
<name>A0A9X1RLS8_9BRAD</name>
<dbReference type="Pfam" id="PF04392">
    <property type="entry name" value="ABC_sub_bind"/>
    <property type="match status" value="1"/>
</dbReference>
<comment type="caution">
    <text evidence="1">The sequence shown here is derived from an EMBL/GenBank/DDBJ whole genome shotgun (WGS) entry which is preliminary data.</text>
</comment>
<organism evidence="1 2">
    <name type="scientific">Bradyrhizobium zhengyangense</name>
    <dbReference type="NCBI Taxonomy" id="2911009"/>
    <lineage>
        <taxon>Bacteria</taxon>
        <taxon>Pseudomonadati</taxon>
        <taxon>Pseudomonadota</taxon>
        <taxon>Alphaproteobacteria</taxon>
        <taxon>Hyphomicrobiales</taxon>
        <taxon>Nitrobacteraceae</taxon>
        <taxon>Bradyrhizobium</taxon>
    </lineage>
</organism>
<proteinExistence type="predicted"/>
<gene>
    <name evidence="1" type="ORF">L6654_38885</name>
</gene>